<feature type="transmembrane region" description="Helical" evidence="1">
    <location>
        <begin position="34"/>
        <end position="55"/>
    </location>
</feature>
<keyword evidence="4" id="KW-1185">Reference proteome</keyword>
<feature type="domain" description="Glycosyl transferase family 25" evidence="2">
    <location>
        <begin position="203"/>
        <end position="316"/>
    </location>
</feature>
<gene>
    <name evidence="3" type="ORF">AK812_SmicGene29648</name>
</gene>
<dbReference type="CDD" id="cd06532">
    <property type="entry name" value="Glyco_transf_25"/>
    <property type="match status" value="1"/>
</dbReference>
<dbReference type="EMBL" id="LSRX01000787">
    <property type="protein sequence ID" value="OLP88945.1"/>
    <property type="molecule type" value="Genomic_DNA"/>
</dbReference>
<sequence>MAGGGCEAVPLQLEDIEADRPSSRSESCSSYERAAAWIFLWLLVGFAVAASGIYARACGSAADLLNGRLDARIGAASAVDDLALCNPGVPTPQVVPRRFSRFNLTAEWKRKCSSLPHPSSVPDANWCWEYMKHNGCYASHGSTTWFADQAKVAQFGQAPPPAELAMDALVHPYLCENPRFGKEWRTPFESSASLNWMRATVAVYVVHLRSATDRWRLVSARLKELGIDFQTVEGVDLTVLDDYEQALREGLLPRVVNGSLGTLGCAAAHFRAMRTAARGPKALALILEDDVWLSDDFAAKLRQLVHDEAPCNWQILSLKSRCPFGKCVSTHLSQVQPDGNAGRCSGVNFGFFAMLYRVNSLDDIWQMLYEEVWSQQCHNPDVALAGISDKVAYYAVPAIQMPGREPAHAESELGALRYARIEGVEAGDGREAALPSGSGQHPAAMSRPDMLRIRECRRSVVVYHDLVPSDMSEQAPTAAMPAVPEPAELAILQHELAISQSTTPQKCMPSRELAALAEKVYESARADEMESLTKGSIDPATSTAIECRISLQRGQSSQRFGVACANLAAAYASSCFVVMRILEGGQVEAWNDTCQACEEPWRRIHVASAILSVNGICGDIKRMQQELETTTAVSLTFCNPPSVLALCSVLRAASTGTELPLPHLFWRESAKRLLTEHGMQMQMRMRTSSLRLNATKATNLSVIVTTSPVPSNPSTEMLDRVLASMQLVPGLGSAPKIIVCDGCKCVPPGHKTNHKAGKVTIEEAQRYEQFIERLREKSAESCKCEDAAFFGTQVLSISDHHGFGFAVKAALAHITTDYVLVVQHDQEFIAGFDLEALLETMSLHPGVVKYVGLPSVSTLNYEHAIRSKYGLSLHCTTEFGVPLTPLIFFYDKPHVCSTTHYRATIFGPGSPVRKGDFIEETLGVAEREDILQNGMDARPHKREAHAKYGTFQLDYRDLSDRQLAVIRHVNGRAFLSPEQRVAKGWTATLRFIV</sequence>
<dbReference type="AlphaFoldDB" id="A0A1Q9D1B6"/>
<name>A0A1Q9D1B6_SYMMI</name>
<dbReference type="InterPro" id="IPR002654">
    <property type="entry name" value="Glyco_trans_25"/>
</dbReference>
<protein>
    <recommendedName>
        <fullName evidence="2">Glycosyl transferase family 25 domain-containing protein</fullName>
    </recommendedName>
</protein>
<evidence type="ECO:0000259" key="2">
    <source>
        <dbReference type="Pfam" id="PF01755"/>
    </source>
</evidence>
<evidence type="ECO:0000313" key="4">
    <source>
        <dbReference type="Proteomes" id="UP000186817"/>
    </source>
</evidence>
<evidence type="ECO:0000256" key="1">
    <source>
        <dbReference type="SAM" id="Phobius"/>
    </source>
</evidence>
<dbReference type="Proteomes" id="UP000186817">
    <property type="component" value="Unassembled WGS sequence"/>
</dbReference>
<dbReference type="OrthoDB" id="419932at2759"/>
<accession>A0A1Q9D1B6</accession>
<reference evidence="3 4" key="1">
    <citation type="submission" date="2016-02" db="EMBL/GenBank/DDBJ databases">
        <title>Genome analysis of coral dinoflagellate symbionts highlights evolutionary adaptations to a symbiotic lifestyle.</title>
        <authorList>
            <person name="Aranda M."/>
            <person name="Li Y."/>
            <person name="Liew Y.J."/>
            <person name="Baumgarten S."/>
            <person name="Simakov O."/>
            <person name="Wilson M."/>
            <person name="Piel J."/>
            <person name="Ashoor H."/>
            <person name="Bougouffa S."/>
            <person name="Bajic V.B."/>
            <person name="Ryu T."/>
            <person name="Ravasi T."/>
            <person name="Bayer T."/>
            <person name="Micklem G."/>
            <person name="Kim H."/>
            <person name="Bhak J."/>
            <person name="Lajeunesse T.C."/>
            <person name="Voolstra C.R."/>
        </authorList>
    </citation>
    <scope>NUCLEOTIDE SEQUENCE [LARGE SCALE GENOMIC DNA]</scope>
    <source>
        <strain evidence="3 4">CCMP2467</strain>
    </source>
</reference>
<evidence type="ECO:0000313" key="3">
    <source>
        <dbReference type="EMBL" id="OLP88945.1"/>
    </source>
</evidence>
<dbReference type="Pfam" id="PF01755">
    <property type="entry name" value="Glyco_transf_25"/>
    <property type="match status" value="1"/>
</dbReference>
<proteinExistence type="predicted"/>
<comment type="caution">
    <text evidence="3">The sequence shown here is derived from an EMBL/GenBank/DDBJ whole genome shotgun (WGS) entry which is preliminary data.</text>
</comment>
<keyword evidence="1" id="KW-0472">Membrane</keyword>
<organism evidence="3 4">
    <name type="scientific">Symbiodinium microadriaticum</name>
    <name type="common">Dinoflagellate</name>
    <name type="synonym">Zooxanthella microadriatica</name>
    <dbReference type="NCBI Taxonomy" id="2951"/>
    <lineage>
        <taxon>Eukaryota</taxon>
        <taxon>Sar</taxon>
        <taxon>Alveolata</taxon>
        <taxon>Dinophyceae</taxon>
        <taxon>Suessiales</taxon>
        <taxon>Symbiodiniaceae</taxon>
        <taxon>Symbiodinium</taxon>
    </lineage>
</organism>
<keyword evidence="1" id="KW-1133">Transmembrane helix</keyword>
<keyword evidence="1" id="KW-0812">Transmembrane</keyword>